<evidence type="ECO:0000256" key="1">
    <source>
        <dbReference type="SAM" id="MobiDB-lite"/>
    </source>
</evidence>
<protein>
    <submittedName>
        <fullName evidence="2">Uncharacterized protein</fullName>
    </submittedName>
</protein>
<gene>
    <name evidence="2" type="ordered locus">FRAAL0451</name>
</gene>
<accession>Q0RTH2</accession>
<sequence>MRFAAHHQHPATNQVPCLPEANPHFWVPTDPTPEPRSSLTRLACTKARTDGRAIPRSPTTADRARRKIPARAGTTRPSCAGRRTGEEDSRAGGDDRPHPMIILAGRKIPARTGTTSPTTRRPPPPSEDPRAGGDDFVGVWFSAK</sequence>
<feature type="compositionally biased region" description="Low complexity" evidence="1">
    <location>
        <begin position="110"/>
        <end position="119"/>
    </location>
</feature>
<feature type="compositionally biased region" description="Basic and acidic residues" evidence="1">
    <location>
        <begin position="83"/>
        <end position="98"/>
    </location>
</feature>
<feature type="region of interest" description="Disordered" evidence="1">
    <location>
        <begin position="1"/>
        <end position="20"/>
    </location>
</feature>
<evidence type="ECO:0000313" key="2">
    <source>
        <dbReference type="EMBL" id="CAJ59126.1"/>
    </source>
</evidence>
<dbReference type="HOGENOM" id="CLU_1793627_0_0_11"/>
<evidence type="ECO:0000313" key="3">
    <source>
        <dbReference type="Proteomes" id="UP000000657"/>
    </source>
</evidence>
<organism evidence="2 3">
    <name type="scientific">Frankia alni (strain DSM 45986 / CECT 9034 / ACN14a)</name>
    <dbReference type="NCBI Taxonomy" id="326424"/>
    <lineage>
        <taxon>Bacteria</taxon>
        <taxon>Bacillati</taxon>
        <taxon>Actinomycetota</taxon>
        <taxon>Actinomycetes</taxon>
        <taxon>Frankiales</taxon>
        <taxon>Frankiaceae</taxon>
        <taxon>Frankia</taxon>
    </lineage>
</organism>
<dbReference type="Proteomes" id="UP000000657">
    <property type="component" value="Chromosome"/>
</dbReference>
<keyword evidence="3" id="KW-1185">Reference proteome</keyword>
<dbReference type="EMBL" id="CT573213">
    <property type="protein sequence ID" value="CAJ59126.1"/>
    <property type="molecule type" value="Genomic_DNA"/>
</dbReference>
<dbReference type="AlphaFoldDB" id="Q0RTH2"/>
<proteinExistence type="predicted"/>
<feature type="region of interest" description="Disordered" evidence="1">
    <location>
        <begin position="26"/>
        <end position="144"/>
    </location>
</feature>
<reference evidence="2 3" key="1">
    <citation type="journal article" date="2007" name="Genome Res.">
        <title>Genome characteristics of facultatively symbiotic Frankia sp. strains reflect host range and host plant biogeography.</title>
        <authorList>
            <person name="Normand P."/>
            <person name="Lapierre P."/>
            <person name="Tisa L.S."/>
            <person name="Gogarten J.P."/>
            <person name="Alloisio N."/>
            <person name="Bagnarol E."/>
            <person name="Bassi C.A."/>
            <person name="Berry A.M."/>
            <person name="Bickhart D.M."/>
            <person name="Choisne N."/>
            <person name="Couloux A."/>
            <person name="Cournoyer B."/>
            <person name="Cruveiller S."/>
            <person name="Daubin V."/>
            <person name="Demange N."/>
            <person name="Francino M.P."/>
            <person name="Goltsman E."/>
            <person name="Huang Y."/>
            <person name="Kopp O.R."/>
            <person name="Labarre L."/>
            <person name="Lapidus A."/>
            <person name="Lavire C."/>
            <person name="Marechal J."/>
            <person name="Martinez M."/>
            <person name="Mastronunzio J.E."/>
            <person name="Mullin B.C."/>
            <person name="Niemann J."/>
            <person name="Pujic P."/>
            <person name="Rawnsley T."/>
            <person name="Rouy Z."/>
            <person name="Schenowitz C."/>
            <person name="Sellstedt A."/>
            <person name="Tavares F."/>
            <person name="Tomkins J.P."/>
            <person name="Vallenet D."/>
            <person name="Valverde C."/>
            <person name="Wall L.G."/>
            <person name="Wang Y."/>
            <person name="Medigue C."/>
            <person name="Benson D.R."/>
        </authorList>
    </citation>
    <scope>NUCLEOTIDE SEQUENCE [LARGE SCALE GENOMIC DNA]</scope>
    <source>
        <strain evidence="3">DSM 45986 / CECT 9034 / ACN14a</strain>
    </source>
</reference>
<name>Q0RTH2_FRAAA</name>
<dbReference type="KEGG" id="fal:FRAAL0451"/>